<organism evidence="2 3">
    <name type="scientific">Vibrio caribbeanicus ATCC BAA-2122</name>
    <dbReference type="NCBI Taxonomy" id="796620"/>
    <lineage>
        <taxon>Bacteria</taxon>
        <taxon>Pseudomonadati</taxon>
        <taxon>Pseudomonadota</taxon>
        <taxon>Gammaproteobacteria</taxon>
        <taxon>Vibrionales</taxon>
        <taxon>Vibrionaceae</taxon>
        <taxon>Vibrio</taxon>
    </lineage>
</organism>
<sequence>MSIKVSDHTYQTLVSSLGLGRIVSLEVIQPLWSNCGYLVRVYCQSKSLIIKHIELPKQIKNAKGWSSQAAYQRKLRSYHVEMCWYTSFAKSNIARVPQTLMAINNSPSLMLVMEDLHSSGFTQAIESAQKVHLQSCLKWLASFHAQHIQNTYEGLWENGTYWHLATRRDELKALDDPALKKMAGTIDSILTRAPFPTLVHGDAKLANFCFTADGKLAAAVDFQYVGRGCAMKDLVLFMSSAVDPNQCVQMEPWILNQYFSYLKKSLEQFQPHLSPAEVEAAWRPLFPVAWADFQRFIKGWCPSHWKINDYTESLTKMALKYIEENY</sequence>
<evidence type="ECO:0000313" key="2">
    <source>
        <dbReference type="EMBL" id="EFP98463.1"/>
    </source>
</evidence>
<evidence type="ECO:0000313" key="3">
    <source>
        <dbReference type="Proteomes" id="UP000002943"/>
    </source>
</evidence>
<dbReference type="PANTHER" id="PTHR23020">
    <property type="entry name" value="UNCHARACTERIZED NUCLEAR HORMONE RECEPTOR-RELATED"/>
    <property type="match status" value="1"/>
</dbReference>
<dbReference type="EMBL" id="AEIU01000003">
    <property type="protein sequence ID" value="EFP98463.1"/>
    <property type="molecule type" value="Genomic_DNA"/>
</dbReference>
<dbReference type="STRING" id="796620.VIBC2010_16159"/>
<dbReference type="SUPFAM" id="SSF56112">
    <property type="entry name" value="Protein kinase-like (PK-like)"/>
    <property type="match status" value="1"/>
</dbReference>
<dbReference type="Gene3D" id="3.90.1200.10">
    <property type="match status" value="1"/>
</dbReference>
<dbReference type="InterPro" id="IPR002575">
    <property type="entry name" value="Aminoglycoside_PTrfase"/>
</dbReference>
<dbReference type="OrthoDB" id="9769860at2"/>
<feature type="domain" description="CHK kinase-like" evidence="1">
    <location>
        <begin position="111"/>
        <end position="268"/>
    </location>
</feature>
<dbReference type="InterPro" id="IPR015897">
    <property type="entry name" value="CHK_kinase-like"/>
</dbReference>
<dbReference type="AlphaFoldDB" id="E3BEU6"/>
<dbReference type="eggNOG" id="COG2334">
    <property type="taxonomic scope" value="Bacteria"/>
</dbReference>
<dbReference type="InterPro" id="IPR052961">
    <property type="entry name" value="Oxido-Kinase-like_Enzymes"/>
</dbReference>
<dbReference type="Proteomes" id="UP000002943">
    <property type="component" value="Unassembled WGS sequence"/>
</dbReference>
<name>E3BEU6_9VIBR</name>
<protein>
    <recommendedName>
        <fullName evidence="1">CHK kinase-like domain-containing protein</fullName>
    </recommendedName>
</protein>
<comment type="caution">
    <text evidence="2">The sequence shown here is derived from an EMBL/GenBank/DDBJ whole genome shotgun (WGS) entry which is preliminary data.</text>
</comment>
<dbReference type="Pfam" id="PF01636">
    <property type="entry name" value="APH"/>
    <property type="match status" value="1"/>
</dbReference>
<keyword evidence="3" id="KW-1185">Reference proteome</keyword>
<dbReference type="RefSeq" id="WP_009599389.1">
    <property type="nucleotide sequence ID" value="NZ_AEIU01000003.1"/>
</dbReference>
<dbReference type="InterPro" id="IPR011009">
    <property type="entry name" value="Kinase-like_dom_sf"/>
</dbReference>
<reference evidence="2 3" key="1">
    <citation type="journal article" date="2012" name="Int. J. Syst. Evol. Microbiol.">
        <title>Vibrio caribbeanicus sp. nov., isolated from the marine sponge Scleritoderma cyanea.</title>
        <authorList>
            <person name="Hoffmann M."/>
            <person name="Monday S.R."/>
            <person name="Allard M.W."/>
            <person name="Strain E.A."/>
            <person name="Whittaker P."/>
            <person name="Naum M."/>
            <person name="McCarthy P.J."/>
            <person name="Lopez J.V."/>
            <person name="Fischer M."/>
            <person name="Brown E.W."/>
        </authorList>
    </citation>
    <scope>NUCLEOTIDE SEQUENCE [LARGE SCALE GENOMIC DNA]</scope>
    <source>
        <strain evidence="2 3">ATCC BAA-2122</strain>
    </source>
</reference>
<evidence type="ECO:0000259" key="1">
    <source>
        <dbReference type="SMART" id="SM00587"/>
    </source>
</evidence>
<proteinExistence type="predicted"/>
<gene>
    <name evidence="2" type="ORF">VIBC2010_16159</name>
</gene>
<accession>E3BEU6</accession>
<dbReference type="SMART" id="SM00587">
    <property type="entry name" value="CHK"/>
    <property type="match status" value="1"/>
</dbReference>
<dbReference type="PANTHER" id="PTHR23020:SF41">
    <property type="entry name" value="AMINOGLYCOSIDE PHOSPHOTRANSFERASE DOMAIN-CONTAINING PROTEIN"/>
    <property type="match status" value="1"/>
</dbReference>